<dbReference type="RefSeq" id="WP_053411696.1">
    <property type="nucleotide sequence ID" value="NZ_CP006841.1"/>
</dbReference>
<dbReference type="PATRIC" id="fig|1408189.4.peg.692"/>
<dbReference type="KEGG" id="clw:CLAC_03460"/>
<sequence>MENNTEKMESFDLLDALSVNAGEPVTATLLGVDVIIRRNFTGDEVHKFMTMHTVDNAGETIKDQLAGLVDALSASPEKEQAALVDKILSLTVPEIIRVAVRLGQIAGLRDEAGNFLNGAPAL</sequence>
<dbReference type="STRING" id="1408189.CLAC_03460"/>
<evidence type="ECO:0000313" key="1">
    <source>
        <dbReference type="EMBL" id="ALA66928.1"/>
    </source>
</evidence>
<dbReference type="EMBL" id="CP006841">
    <property type="protein sequence ID" value="ALA66928.1"/>
    <property type="molecule type" value="Genomic_DNA"/>
</dbReference>
<dbReference type="OrthoDB" id="4416137at2"/>
<evidence type="ECO:0000313" key="2">
    <source>
        <dbReference type="Proteomes" id="UP000058446"/>
    </source>
</evidence>
<reference evidence="1 2" key="1">
    <citation type="submission" date="2013-10" db="EMBL/GenBank/DDBJ databases">
        <title>Complete genome sequence of Corynebacterium lactis DSM 45799(T), isolated from raw cow milk.</title>
        <authorList>
            <person name="Ruckert C."/>
            <person name="Albersmeier A."/>
            <person name="Lipski A."/>
            <person name="Kalinowski J."/>
        </authorList>
    </citation>
    <scope>NUCLEOTIDE SEQUENCE [LARGE SCALE GENOMIC DNA]</scope>
    <source>
        <strain evidence="1 2">RW2-5</strain>
    </source>
</reference>
<proteinExistence type="predicted"/>
<gene>
    <name evidence="1" type="ORF">CLAC_03460</name>
</gene>
<accession>A0A0K2GZ23</accession>
<organism evidence="1 2">
    <name type="scientific">Corynebacterium lactis RW2-5</name>
    <dbReference type="NCBI Taxonomy" id="1408189"/>
    <lineage>
        <taxon>Bacteria</taxon>
        <taxon>Bacillati</taxon>
        <taxon>Actinomycetota</taxon>
        <taxon>Actinomycetes</taxon>
        <taxon>Mycobacteriales</taxon>
        <taxon>Corynebacteriaceae</taxon>
        <taxon>Corynebacterium</taxon>
    </lineage>
</organism>
<name>A0A0K2GZ23_9CORY</name>
<dbReference type="Proteomes" id="UP000058446">
    <property type="component" value="Chromosome"/>
</dbReference>
<keyword evidence="2" id="KW-1185">Reference proteome</keyword>
<dbReference type="AlphaFoldDB" id="A0A0K2GZ23"/>
<protein>
    <submittedName>
        <fullName evidence="1">Uncharacterized protein</fullName>
    </submittedName>
</protein>